<feature type="compositionally biased region" description="Polar residues" evidence="13">
    <location>
        <begin position="14"/>
        <end position="30"/>
    </location>
</feature>
<dbReference type="PANTHER" id="PTHR21622:SF0">
    <property type="entry name" value="COILED-COIL-HELIX-COILED-COIL-HELIX DOMAIN CONTAINING 4"/>
    <property type="match status" value="1"/>
</dbReference>
<dbReference type="Proteomes" id="UP001213000">
    <property type="component" value="Unassembled WGS sequence"/>
</dbReference>
<dbReference type="InterPro" id="IPR039289">
    <property type="entry name" value="CHCHD4"/>
</dbReference>
<dbReference type="Pfam" id="PF06747">
    <property type="entry name" value="CHCH"/>
    <property type="match status" value="1"/>
</dbReference>
<feature type="region of interest" description="Disordered" evidence="13">
    <location>
        <begin position="1"/>
        <end position="48"/>
    </location>
</feature>
<accession>A0AAD5VN59</accession>
<keyword evidence="10" id="KW-0676">Redox-active center</keyword>
<evidence type="ECO:0000256" key="12">
    <source>
        <dbReference type="SAM" id="Coils"/>
    </source>
</evidence>
<reference evidence="15" key="1">
    <citation type="submission" date="2022-07" db="EMBL/GenBank/DDBJ databases">
        <title>Genome Sequence of Leucocoprinus birnbaumii.</title>
        <authorList>
            <person name="Buettner E."/>
        </authorList>
    </citation>
    <scope>NUCLEOTIDE SEQUENCE</scope>
    <source>
        <strain evidence="15">VT141</strain>
    </source>
</reference>
<organism evidence="15 16">
    <name type="scientific">Leucocoprinus birnbaumii</name>
    <dbReference type="NCBI Taxonomy" id="56174"/>
    <lineage>
        <taxon>Eukaryota</taxon>
        <taxon>Fungi</taxon>
        <taxon>Dikarya</taxon>
        <taxon>Basidiomycota</taxon>
        <taxon>Agaricomycotina</taxon>
        <taxon>Agaricomycetes</taxon>
        <taxon>Agaricomycetidae</taxon>
        <taxon>Agaricales</taxon>
        <taxon>Agaricineae</taxon>
        <taxon>Agaricaceae</taxon>
        <taxon>Leucocoprinus</taxon>
    </lineage>
</organism>
<evidence type="ECO:0000259" key="14">
    <source>
        <dbReference type="Pfam" id="PF06747"/>
    </source>
</evidence>
<sequence length="563" mass="62987">MPNGPAAHYRSNHYRASSPTCYENKTQQRSPFPREGTPAPTIRGKPGLSSYCAQHQQAGMTESRPYQPSDTSSWVLEQEYLRKERTRQNKKTQQWVFEQRTLFPGETLRSKEDLPAAWEERTRDQMWDELVYSYELEADRSRRQQEEVRRMAAERERTKARYVQEELKRLEGRLRAKREAERQRLVEEKLRLQMEARERDRKERANVQKAISDAWDRYESGWETLISSTAALGFEDIPWPTKSIPTAPSDITPSAVVYLLLSPFHSPKQTRKERLRSAQLRWHPDRFRRVINRVNEEDREAVEEGVGIIARCLNDLMSKEKTPTAHPQLSRFARTAVGVSAVTATYLTWRLLSEPIALDSNTPTSSLQKPTIASKAPSKATVTSPSGSNPETSSVPDSEPSPELSPSSQPAKLNDEVEGQGSGDASGQPAEGEEGSQPASGGAFNPETGEINWDCPCLGGMAHGPCGPEFKEAFSCFVFSEEEPKGIDCVEKFKAMQDCFRRHPEVYSDEIMDDDEEEATSAPGADGSESPPSTPAQRDGNILSSPEAPSIPNDASKPPAASS</sequence>
<evidence type="ECO:0000313" key="15">
    <source>
        <dbReference type="EMBL" id="KAJ3560101.1"/>
    </source>
</evidence>
<keyword evidence="5" id="KW-0653">Protein transport</keyword>
<comment type="subcellular location">
    <subcellularLocation>
        <location evidence="2">Mitochondrion inner membrane</location>
        <topology evidence="2">Single-pass type II membrane protein</topology>
        <orientation evidence="2">Intermembrane side</orientation>
    </subcellularLocation>
</comment>
<keyword evidence="9" id="KW-1015">Disulfide bond</keyword>
<proteinExistence type="predicted"/>
<keyword evidence="8" id="KW-0496">Mitochondrion</keyword>
<dbReference type="AlphaFoldDB" id="A0AAD5VN59"/>
<evidence type="ECO:0000256" key="2">
    <source>
        <dbReference type="ARBA" id="ARBA00004164"/>
    </source>
</evidence>
<evidence type="ECO:0000256" key="1">
    <source>
        <dbReference type="ARBA" id="ARBA00001973"/>
    </source>
</evidence>
<evidence type="ECO:0000256" key="4">
    <source>
        <dbReference type="ARBA" id="ARBA00022448"/>
    </source>
</evidence>
<dbReference type="GO" id="GO:0045041">
    <property type="term" value="P:protein import into mitochondrial intermembrane space"/>
    <property type="evidence" value="ECO:0007669"/>
    <property type="project" value="InterPro"/>
</dbReference>
<comment type="caution">
    <text evidence="15">The sequence shown here is derived from an EMBL/GenBank/DDBJ whole genome shotgun (WGS) entry which is preliminary data.</text>
</comment>
<feature type="compositionally biased region" description="Acidic residues" evidence="13">
    <location>
        <begin position="507"/>
        <end position="519"/>
    </location>
</feature>
<dbReference type="GO" id="GO:0005743">
    <property type="term" value="C:mitochondrial inner membrane"/>
    <property type="evidence" value="ECO:0007669"/>
    <property type="project" value="UniProtKB-SubCell"/>
</dbReference>
<comment type="cofactor">
    <cofactor evidence="1">
        <name>Cu(2+)</name>
        <dbReference type="ChEBI" id="CHEBI:29036"/>
    </cofactor>
</comment>
<feature type="compositionally biased region" description="Low complexity" evidence="13">
    <location>
        <begin position="390"/>
        <end position="410"/>
    </location>
</feature>
<evidence type="ECO:0000256" key="8">
    <source>
        <dbReference type="ARBA" id="ARBA00023128"/>
    </source>
</evidence>
<evidence type="ECO:0000256" key="9">
    <source>
        <dbReference type="ARBA" id="ARBA00023157"/>
    </source>
</evidence>
<gene>
    <name evidence="15" type="ORF">NP233_g11054</name>
</gene>
<dbReference type="EMBL" id="JANIEX010001237">
    <property type="protein sequence ID" value="KAJ3560101.1"/>
    <property type="molecule type" value="Genomic_DNA"/>
</dbReference>
<keyword evidence="6" id="KW-0560">Oxidoreductase</keyword>
<keyword evidence="12" id="KW-0175">Coiled coil</keyword>
<dbReference type="PANTHER" id="PTHR21622">
    <property type="entry name" value="COILED-COIL-HELIX-COILED-COIL-HELIX DOMAIN CONTAINING 4"/>
    <property type="match status" value="1"/>
</dbReference>
<evidence type="ECO:0000313" key="16">
    <source>
        <dbReference type="Proteomes" id="UP001213000"/>
    </source>
</evidence>
<evidence type="ECO:0000256" key="13">
    <source>
        <dbReference type="SAM" id="MobiDB-lite"/>
    </source>
</evidence>
<feature type="region of interest" description="Disordered" evidence="13">
    <location>
        <begin position="506"/>
        <end position="563"/>
    </location>
</feature>
<dbReference type="GO" id="GO:0015035">
    <property type="term" value="F:protein-disulfide reductase activity"/>
    <property type="evidence" value="ECO:0007669"/>
    <property type="project" value="InterPro"/>
</dbReference>
<protein>
    <recommendedName>
        <fullName evidence="3">Mitochondrial intermembrane space import and assembly protein 40</fullName>
    </recommendedName>
    <alternativeName>
        <fullName evidence="11">Mitochondrial import inner membrane translocase TIM40</fullName>
    </alternativeName>
</protein>
<keyword evidence="16" id="KW-1185">Reference proteome</keyword>
<evidence type="ECO:0000256" key="6">
    <source>
        <dbReference type="ARBA" id="ARBA00023002"/>
    </source>
</evidence>
<keyword evidence="7" id="KW-0811">Translocation</keyword>
<feature type="coiled-coil region" evidence="12">
    <location>
        <begin position="136"/>
        <end position="195"/>
    </location>
</feature>
<dbReference type="Gene3D" id="1.10.287.2900">
    <property type="match status" value="1"/>
</dbReference>
<keyword evidence="4" id="KW-0813">Transport</keyword>
<dbReference type="PROSITE" id="PS51808">
    <property type="entry name" value="CHCH"/>
    <property type="match status" value="1"/>
</dbReference>
<feature type="region of interest" description="Disordered" evidence="13">
    <location>
        <begin position="358"/>
        <end position="447"/>
    </location>
</feature>
<dbReference type="GO" id="GO:0005758">
    <property type="term" value="C:mitochondrial intermembrane space"/>
    <property type="evidence" value="ECO:0007669"/>
    <property type="project" value="TreeGrafter"/>
</dbReference>
<feature type="compositionally biased region" description="Polar residues" evidence="13">
    <location>
        <begin position="359"/>
        <end position="371"/>
    </location>
</feature>
<evidence type="ECO:0000256" key="3">
    <source>
        <dbReference type="ARBA" id="ARBA00013714"/>
    </source>
</evidence>
<evidence type="ECO:0000256" key="11">
    <source>
        <dbReference type="ARBA" id="ARBA00033150"/>
    </source>
</evidence>
<evidence type="ECO:0000256" key="10">
    <source>
        <dbReference type="ARBA" id="ARBA00023284"/>
    </source>
</evidence>
<feature type="domain" description="CHCH" evidence="14">
    <location>
        <begin position="466"/>
        <end position="502"/>
    </location>
</feature>
<evidence type="ECO:0000256" key="5">
    <source>
        <dbReference type="ARBA" id="ARBA00022927"/>
    </source>
</evidence>
<name>A0AAD5VN59_9AGAR</name>
<evidence type="ECO:0000256" key="7">
    <source>
        <dbReference type="ARBA" id="ARBA00023010"/>
    </source>
</evidence>
<feature type="compositionally biased region" description="Polar residues" evidence="13">
    <location>
        <begin position="380"/>
        <end position="389"/>
    </location>
</feature>
<dbReference type="InterPro" id="IPR010625">
    <property type="entry name" value="CHCH"/>
</dbReference>